<dbReference type="Gramene" id="Os09t0567600-01">
    <property type="protein sequence ID" value="Os09t0567600-01"/>
    <property type="gene ID" value="Os09g0567600"/>
</dbReference>
<feature type="region of interest" description="Disordered" evidence="1">
    <location>
        <begin position="88"/>
        <end position="175"/>
    </location>
</feature>
<reference evidence="2 3" key="1">
    <citation type="journal article" date="2005" name="Nature">
        <title>The map-based sequence of the rice genome.</title>
        <authorList>
            <consortium name="International rice genome sequencing project (IRGSP)"/>
            <person name="Matsumoto T."/>
            <person name="Wu J."/>
            <person name="Kanamori H."/>
            <person name="Katayose Y."/>
            <person name="Fujisawa M."/>
            <person name="Namiki N."/>
            <person name="Mizuno H."/>
            <person name="Yamamoto K."/>
            <person name="Antonio B.A."/>
            <person name="Baba T."/>
            <person name="Sakata K."/>
            <person name="Nagamura Y."/>
            <person name="Aoki H."/>
            <person name="Arikawa K."/>
            <person name="Arita K."/>
            <person name="Bito T."/>
            <person name="Chiden Y."/>
            <person name="Fujitsuka N."/>
            <person name="Fukunaka R."/>
            <person name="Hamada M."/>
            <person name="Harada C."/>
            <person name="Hayashi A."/>
            <person name="Hijishita S."/>
            <person name="Honda M."/>
            <person name="Hosokawa S."/>
            <person name="Ichikawa Y."/>
            <person name="Idonuma A."/>
            <person name="Iijima M."/>
            <person name="Ikeda M."/>
            <person name="Ikeno M."/>
            <person name="Ito K."/>
            <person name="Ito S."/>
            <person name="Ito T."/>
            <person name="Ito Y."/>
            <person name="Ito Y."/>
            <person name="Iwabuchi A."/>
            <person name="Kamiya K."/>
            <person name="Karasawa W."/>
            <person name="Kurita K."/>
            <person name="Katagiri S."/>
            <person name="Kikuta A."/>
            <person name="Kobayashi H."/>
            <person name="Kobayashi N."/>
            <person name="Machita K."/>
            <person name="Maehara T."/>
            <person name="Masukawa M."/>
            <person name="Mizubayashi T."/>
            <person name="Mukai Y."/>
            <person name="Nagasaki H."/>
            <person name="Nagata Y."/>
            <person name="Naito S."/>
            <person name="Nakashima M."/>
            <person name="Nakama Y."/>
            <person name="Nakamichi Y."/>
            <person name="Nakamura M."/>
            <person name="Meguro A."/>
            <person name="Negishi M."/>
            <person name="Ohta I."/>
            <person name="Ohta T."/>
            <person name="Okamoto M."/>
            <person name="Ono N."/>
            <person name="Saji S."/>
            <person name="Sakaguchi M."/>
            <person name="Sakai K."/>
            <person name="Shibata M."/>
            <person name="Shimokawa T."/>
            <person name="Song J."/>
            <person name="Takazaki Y."/>
            <person name="Terasawa K."/>
            <person name="Tsugane M."/>
            <person name="Tsuji K."/>
            <person name="Ueda S."/>
            <person name="Waki K."/>
            <person name="Yamagata H."/>
            <person name="Yamamoto M."/>
            <person name="Yamamoto S."/>
            <person name="Yamane H."/>
            <person name="Yoshiki S."/>
            <person name="Yoshihara R."/>
            <person name="Yukawa K."/>
            <person name="Zhong H."/>
            <person name="Yano M."/>
            <person name="Yuan Q."/>
            <person name="Ouyang S."/>
            <person name="Liu J."/>
            <person name="Jones K.M."/>
            <person name="Gansberger K."/>
            <person name="Moffat K."/>
            <person name="Hill J."/>
            <person name="Bera J."/>
            <person name="Fadrosh D."/>
            <person name="Jin S."/>
            <person name="Johri S."/>
            <person name="Kim M."/>
            <person name="Overton L."/>
            <person name="Reardon M."/>
            <person name="Tsitrin T."/>
            <person name="Vuong H."/>
            <person name="Weaver B."/>
            <person name="Ciecko A."/>
            <person name="Tallon L."/>
            <person name="Jackson J."/>
            <person name="Pai G."/>
            <person name="Aken S.V."/>
            <person name="Utterback T."/>
            <person name="Reidmuller S."/>
            <person name="Feldblyum T."/>
            <person name="Hsiao J."/>
            <person name="Zismann V."/>
            <person name="Iobst S."/>
            <person name="de Vazeille A.R."/>
            <person name="Buell C.R."/>
            <person name="Ying K."/>
            <person name="Li Y."/>
            <person name="Lu T."/>
            <person name="Huang Y."/>
            <person name="Zhao Q."/>
            <person name="Feng Q."/>
            <person name="Zhang L."/>
            <person name="Zhu J."/>
            <person name="Weng Q."/>
            <person name="Mu J."/>
            <person name="Lu Y."/>
            <person name="Fan D."/>
            <person name="Liu Y."/>
            <person name="Guan J."/>
            <person name="Zhang Y."/>
            <person name="Yu S."/>
            <person name="Liu X."/>
            <person name="Zhang Y."/>
            <person name="Hong G."/>
            <person name="Han B."/>
            <person name="Choisne N."/>
            <person name="Demange N."/>
            <person name="Orjeda G."/>
            <person name="Samain S."/>
            <person name="Cattolico L."/>
            <person name="Pelletier E."/>
            <person name="Couloux A."/>
            <person name="Segurens B."/>
            <person name="Wincker P."/>
            <person name="D'Hont A."/>
            <person name="Scarpelli C."/>
            <person name="Weissenbach J."/>
            <person name="Salanoubat M."/>
            <person name="Quetier F."/>
            <person name="Yu Y."/>
            <person name="Kim H.R."/>
            <person name="Rambo T."/>
            <person name="Currie J."/>
            <person name="Collura K."/>
            <person name="Luo M."/>
            <person name="Yang T."/>
            <person name="Ammiraju J.S.S."/>
            <person name="Engler F."/>
            <person name="Soderlund C."/>
            <person name="Wing R.A."/>
            <person name="Palmer L.E."/>
            <person name="de la Bastide M."/>
            <person name="Spiegel L."/>
            <person name="Nascimento L."/>
            <person name="Zutavern T."/>
            <person name="O'Shaughnessy A."/>
            <person name="Dike S."/>
            <person name="Dedhia N."/>
            <person name="Preston R."/>
            <person name="Balija V."/>
            <person name="McCombie W.R."/>
            <person name="Chow T."/>
            <person name="Chen H."/>
            <person name="Chung M."/>
            <person name="Chen C."/>
            <person name="Shaw J."/>
            <person name="Wu H."/>
            <person name="Hsiao K."/>
            <person name="Chao Y."/>
            <person name="Chu M."/>
            <person name="Cheng C."/>
            <person name="Hour A."/>
            <person name="Lee P."/>
            <person name="Lin S."/>
            <person name="Lin Y."/>
            <person name="Liou J."/>
            <person name="Liu S."/>
            <person name="Hsing Y."/>
            <person name="Raghuvanshi S."/>
            <person name="Mohanty A."/>
            <person name="Bharti A.K."/>
            <person name="Gaur A."/>
            <person name="Gupta V."/>
            <person name="Kumar D."/>
            <person name="Ravi V."/>
            <person name="Vij S."/>
            <person name="Kapur A."/>
            <person name="Khurana P."/>
            <person name="Khurana P."/>
            <person name="Khurana J.P."/>
            <person name="Tyagi A.K."/>
            <person name="Gaikwad K."/>
            <person name="Singh A."/>
            <person name="Dalal V."/>
            <person name="Srivastava S."/>
            <person name="Dixit A."/>
            <person name="Pal A.K."/>
            <person name="Ghazi I.A."/>
            <person name="Yadav M."/>
            <person name="Pandit A."/>
            <person name="Bhargava A."/>
            <person name="Sureshbabu K."/>
            <person name="Batra K."/>
            <person name="Sharma T.R."/>
            <person name="Mohapatra T."/>
            <person name="Singh N.K."/>
            <person name="Messing J."/>
            <person name="Nelson A.B."/>
            <person name="Fuks G."/>
            <person name="Kavchok S."/>
            <person name="Keizer G."/>
            <person name="Linton E."/>
            <person name="Llaca V."/>
            <person name="Song R."/>
            <person name="Tanyolac B."/>
            <person name="Young S."/>
            <person name="Ho-Il K."/>
            <person name="Hahn J.H."/>
            <person name="Sangsakoo G."/>
            <person name="Vanavichit A."/>
            <person name="de Mattos Luiz.A.T."/>
            <person name="Zimmer P.D."/>
            <person name="Malone G."/>
            <person name="Dellagostin O."/>
            <person name="de Oliveira A.C."/>
            <person name="Bevan M."/>
            <person name="Bancroft I."/>
            <person name="Minx P."/>
            <person name="Cordum H."/>
            <person name="Wilson R."/>
            <person name="Cheng Z."/>
            <person name="Jin W."/>
            <person name="Jiang J."/>
            <person name="Leong S.A."/>
            <person name="Iwama H."/>
            <person name="Gojobori T."/>
            <person name="Itoh T."/>
            <person name="Niimura Y."/>
            <person name="Fujii Y."/>
            <person name="Habara T."/>
            <person name="Sakai H."/>
            <person name="Sato Y."/>
            <person name="Wilson G."/>
            <person name="Kumar K."/>
            <person name="McCouch S."/>
            <person name="Juretic N."/>
            <person name="Hoen D."/>
            <person name="Wright S."/>
            <person name="Bruskiewich R."/>
            <person name="Bureau T."/>
            <person name="Miyao A."/>
            <person name="Hirochika H."/>
            <person name="Nishikawa T."/>
            <person name="Kadowaki K."/>
            <person name="Sugiura M."/>
            <person name="Burr B."/>
            <person name="Sasaki T."/>
        </authorList>
    </citation>
    <scope>NUCLEOTIDE SEQUENCE [LARGE SCALE GENOMIC DNA]</scope>
    <source>
        <strain evidence="3">cv. Nipponbare</strain>
    </source>
</reference>
<reference evidence="3" key="2">
    <citation type="journal article" date="2008" name="Nucleic Acids Res.">
        <title>The rice annotation project database (RAP-DB): 2008 update.</title>
        <authorList>
            <consortium name="The rice annotation project (RAP)"/>
        </authorList>
    </citation>
    <scope>GENOME REANNOTATION</scope>
    <source>
        <strain evidence="3">cv. Nipponbare</strain>
    </source>
</reference>
<accession>A0A0P0XQJ1</accession>
<feature type="compositionally biased region" description="Acidic residues" evidence="1">
    <location>
        <begin position="91"/>
        <end position="107"/>
    </location>
</feature>
<organism evidence="2 3">
    <name type="scientific">Oryza sativa subsp. japonica</name>
    <name type="common">Rice</name>
    <dbReference type="NCBI Taxonomy" id="39947"/>
    <lineage>
        <taxon>Eukaryota</taxon>
        <taxon>Viridiplantae</taxon>
        <taxon>Streptophyta</taxon>
        <taxon>Embryophyta</taxon>
        <taxon>Tracheophyta</taxon>
        <taxon>Spermatophyta</taxon>
        <taxon>Magnoliopsida</taxon>
        <taxon>Liliopsida</taxon>
        <taxon>Poales</taxon>
        <taxon>Poaceae</taxon>
        <taxon>BOP clade</taxon>
        <taxon>Oryzoideae</taxon>
        <taxon>Oryzeae</taxon>
        <taxon>Oryzinae</taxon>
        <taxon>Oryza</taxon>
        <taxon>Oryza sativa</taxon>
    </lineage>
</organism>
<name>A0A0P0XQJ1_ORYSJ</name>
<sequence length="175" mass="19211">MMDGWNGSLVEDVLHDAGDVDPVEVVVPVDVLGVEVEEGGGGGRRRRGHGQPKLLHVEVVEAGLEEGEGAVEVDELHDEGVLAGEVGVAAGEEEAEAEEGEEAEELEGERVGHRHERPEGGDGAEEVDGPRAHRHPVLPHPRVLQEVAPPRPVQHRVRRRVPHRRRHVVHRHLRR</sequence>
<proteinExistence type="predicted"/>
<dbReference type="KEGG" id="dosa:Os09g0567600"/>
<dbReference type="AlphaFoldDB" id="A0A0P0XQJ1"/>
<dbReference type="EMBL" id="AP008215">
    <property type="protein sequence ID" value="BAF25877.1"/>
    <property type="molecule type" value="Genomic_DNA"/>
</dbReference>
<evidence type="ECO:0000313" key="2">
    <source>
        <dbReference type="EMBL" id="BAF25877.1"/>
    </source>
</evidence>
<dbReference type="Proteomes" id="UP000000763">
    <property type="component" value="Chromosome 9"/>
</dbReference>
<evidence type="ECO:0000256" key="1">
    <source>
        <dbReference type="SAM" id="MobiDB-lite"/>
    </source>
</evidence>
<evidence type="ECO:0000313" key="3">
    <source>
        <dbReference type="Proteomes" id="UP000000763"/>
    </source>
</evidence>
<protein>
    <submittedName>
        <fullName evidence="2">Os09g0567600 protein</fullName>
    </submittedName>
</protein>
<feature type="compositionally biased region" description="Basic residues" evidence="1">
    <location>
        <begin position="153"/>
        <end position="175"/>
    </location>
</feature>
<feature type="compositionally biased region" description="Basic and acidic residues" evidence="1">
    <location>
        <begin position="108"/>
        <end position="120"/>
    </location>
</feature>
<gene>
    <name evidence="2" type="ordered locus">Os09g0567600</name>
</gene>